<organism evidence="2 3">
    <name type="scientific">Schleiferilactobacillus perolens DSM 12744</name>
    <dbReference type="NCBI Taxonomy" id="1423792"/>
    <lineage>
        <taxon>Bacteria</taxon>
        <taxon>Bacillati</taxon>
        <taxon>Bacillota</taxon>
        <taxon>Bacilli</taxon>
        <taxon>Lactobacillales</taxon>
        <taxon>Lactobacillaceae</taxon>
        <taxon>Schleiferilactobacillus</taxon>
    </lineage>
</organism>
<accession>A0A0R1N1R2</accession>
<feature type="transmembrane region" description="Helical" evidence="1">
    <location>
        <begin position="226"/>
        <end position="247"/>
    </location>
</feature>
<dbReference type="EMBL" id="AZEC01000012">
    <property type="protein sequence ID" value="KRL11322.1"/>
    <property type="molecule type" value="Genomic_DNA"/>
</dbReference>
<dbReference type="Proteomes" id="UP000051330">
    <property type="component" value="Unassembled WGS sequence"/>
</dbReference>
<dbReference type="PIRSF" id="PIRSF033101">
    <property type="entry name" value="UCP033101"/>
    <property type="match status" value="1"/>
</dbReference>
<keyword evidence="1" id="KW-0812">Transmembrane</keyword>
<gene>
    <name evidence="2" type="ORF">FD09_GL000690</name>
</gene>
<evidence type="ECO:0000313" key="3">
    <source>
        <dbReference type="Proteomes" id="UP000051330"/>
    </source>
</evidence>
<dbReference type="RefSeq" id="WP_057821547.1">
    <property type="nucleotide sequence ID" value="NZ_AZEC01000012.1"/>
</dbReference>
<dbReference type="STRING" id="1423792.FD09_GL000690"/>
<evidence type="ECO:0000256" key="1">
    <source>
        <dbReference type="SAM" id="Phobius"/>
    </source>
</evidence>
<feature type="transmembrane region" description="Helical" evidence="1">
    <location>
        <begin position="41"/>
        <end position="59"/>
    </location>
</feature>
<evidence type="ECO:0000313" key="2">
    <source>
        <dbReference type="EMBL" id="KRL11322.1"/>
    </source>
</evidence>
<feature type="transmembrane region" description="Helical" evidence="1">
    <location>
        <begin position="178"/>
        <end position="195"/>
    </location>
</feature>
<sequence length="271" mass="29548">MVTSATLTILIVTIALSILIPVGAAFWWIHRHPAVDSWATVGVGLVVYILFAMLLETPFRGIAANFKNTPWLYALYGALLAGVFEEIGRWLGMRHIMKKGVDRLQRPGTPLLYGLGHGGIEMVIIGGFSTLSTLVLSFTINQTGPTAFLQKYPLLASTVKQLTGGAAGLFSLALAERIMALILQIGFSILVWHFVRTGKKFYWVGVPILVHAVVDFVPALSQAQAIGTVATELILLVLTVAFGVIMYRQWRQDSQAAVQTGTMEKKPNQKA</sequence>
<keyword evidence="3" id="KW-1185">Reference proteome</keyword>
<protein>
    <submittedName>
        <fullName evidence="2">Membrane protein</fullName>
    </submittedName>
</protein>
<feature type="transmembrane region" description="Helical" evidence="1">
    <location>
        <begin position="111"/>
        <end position="140"/>
    </location>
</feature>
<keyword evidence="1" id="KW-1133">Transmembrane helix</keyword>
<name>A0A0R1N1R2_9LACO</name>
<feature type="transmembrane region" description="Helical" evidence="1">
    <location>
        <begin position="6"/>
        <end position="29"/>
    </location>
</feature>
<dbReference type="Pfam" id="PF10086">
    <property type="entry name" value="YhfC"/>
    <property type="match status" value="1"/>
</dbReference>
<reference evidence="2 3" key="1">
    <citation type="journal article" date="2015" name="Genome Announc.">
        <title>Expanding the biotechnology potential of lactobacilli through comparative genomics of 213 strains and associated genera.</title>
        <authorList>
            <person name="Sun Z."/>
            <person name="Harris H.M."/>
            <person name="McCann A."/>
            <person name="Guo C."/>
            <person name="Argimon S."/>
            <person name="Zhang W."/>
            <person name="Yang X."/>
            <person name="Jeffery I.B."/>
            <person name="Cooney J.C."/>
            <person name="Kagawa T.F."/>
            <person name="Liu W."/>
            <person name="Song Y."/>
            <person name="Salvetti E."/>
            <person name="Wrobel A."/>
            <person name="Rasinkangas P."/>
            <person name="Parkhill J."/>
            <person name="Rea M.C."/>
            <person name="O'Sullivan O."/>
            <person name="Ritari J."/>
            <person name="Douillard F.P."/>
            <person name="Paul Ross R."/>
            <person name="Yang R."/>
            <person name="Briner A.E."/>
            <person name="Felis G.E."/>
            <person name="de Vos W.M."/>
            <person name="Barrangou R."/>
            <person name="Klaenhammer T.R."/>
            <person name="Caufield P.W."/>
            <person name="Cui Y."/>
            <person name="Zhang H."/>
            <person name="O'Toole P.W."/>
        </authorList>
    </citation>
    <scope>NUCLEOTIDE SEQUENCE [LARGE SCALE GENOMIC DNA]</scope>
    <source>
        <strain evidence="2 3">DSM 12744</strain>
    </source>
</reference>
<feature type="transmembrane region" description="Helical" evidence="1">
    <location>
        <begin position="71"/>
        <end position="91"/>
    </location>
</feature>
<comment type="caution">
    <text evidence="2">The sequence shown here is derived from an EMBL/GenBank/DDBJ whole genome shotgun (WGS) entry which is preliminary data.</text>
</comment>
<dbReference type="OrthoDB" id="9807167at2"/>
<feature type="transmembrane region" description="Helical" evidence="1">
    <location>
        <begin position="202"/>
        <end position="220"/>
    </location>
</feature>
<dbReference type="InterPro" id="IPR011397">
    <property type="entry name" value="YhfC"/>
</dbReference>
<keyword evidence="1" id="KW-0472">Membrane</keyword>
<proteinExistence type="predicted"/>
<dbReference type="PATRIC" id="fig|1423792.3.peg.705"/>
<dbReference type="AlphaFoldDB" id="A0A0R1N1R2"/>